<protein>
    <submittedName>
        <fullName evidence="1">Uncharacterized protein</fullName>
    </submittedName>
</protein>
<keyword evidence="2" id="KW-1185">Reference proteome</keyword>
<accession>A0A8H6YBU7</accession>
<evidence type="ECO:0000313" key="2">
    <source>
        <dbReference type="Proteomes" id="UP000620124"/>
    </source>
</evidence>
<proteinExistence type="predicted"/>
<reference evidence="1" key="1">
    <citation type="submission" date="2020-05" db="EMBL/GenBank/DDBJ databases">
        <title>Mycena genomes resolve the evolution of fungal bioluminescence.</title>
        <authorList>
            <person name="Tsai I.J."/>
        </authorList>
    </citation>
    <scope>NUCLEOTIDE SEQUENCE</scope>
    <source>
        <strain evidence="1">CCC161011</strain>
    </source>
</reference>
<name>A0A8H6YBU7_9AGAR</name>
<evidence type="ECO:0000313" key="1">
    <source>
        <dbReference type="EMBL" id="KAF7356252.1"/>
    </source>
</evidence>
<sequence length="159" mass="18455">MCSEQYLKEHGMRYMEQCPDVMAHIRACIVNEPNNVVAGKVSYTLKISREDIGKGEPASAKVDVREEDDGRWVDLGREHVVRNDKVSLTIKYPSKWLLWKTWVKFAKYKAKFETQEVEVPTDEPPEGRVRLRYHDSAIWETNGRIYNAIAQNTARRTGK</sequence>
<gene>
    <name evidence="1" type="ORF">MVEN_00956700</name>
</gene>
<dbReference type="EMBL" id="JACAZI010000007">
    <property type="protein sequence ID" value="KAF7356252.1"/>
    <property type="molecule type" value="Genomic_DNA"/>
</dbReference>
<organism evidence="1 2">
    <name type="scientific">Mycena venus</name>
    <dbReference type="NCBI Taxonomy" id="2733690"/>
    <lineage>
        <taxon>Eukaryota</taxon>
        <taxon>Fungi</taxon>
        <taxon>Dikarya</taxon>
        <taxon>Basidiomycota</taxon>
        <taxon>Agaricomycotina</taxon>
        <taxon>Agaricomycetes</taxon>
        <taxon>Agaricomycetidae</taxon>
        <taxon>Agaricales</taxon>
        <taxon>Marasmiineae</taxon>
        <taxon>Mycenaceae</taxon>
        <taxon>Mycena</taxon>
    </lineage>
</organism>
<dbReference type="AlphaFoldDB" id="A0A8H6YBU7"/>
<comment type="caution">
    <text evidence="1">The sequence shown here is derived from an EMBL/GenBank/DDBJ whole genome shotgun (WGS) entry which is preliminary data.</text>
</comment>
<dbReference type="Proteomes" id="UP000620124">
    <property type="component" value="Unassembled WGS sequence"/>
</dbReference>